<dbReference type="SUPFAM" id="SSF56112">
    <property type="entry name" value="Protein kinase-like (PK-like)"/>
    <property type="match status" value="1"/>
</dbReference>
<dbReference type="InterPro" id="IPR050964">
    <property type="entry name" value="Striated_Muscle_Regulatory"/>
</dbReference>
<dbReference type="InterPro" id="IPR036179">
    <property type="entry name" value="Ig-like_dom_sf"/>
</dbReference>
<feature type="domain" description="Ig-like" evidence="6">
    <location>
        <begin position="114"/>
        <end position="204"/>
    </location>
</feature>
<evidence type="ECO:0000313" key="8">
    <source>
        <dbReference type="EMBL" id="ESN96062.1"/>
    </source>
</evidence>
<evidence type="ECO:0000259" key="5">
    <source>
        <dbReference type="PROSITE" id="PS50011"/>
    </source>
</evidence>
<keyword evidence="2" id="KW-0677">Repeat</keyword>
<feature type="compositionally biased region" description="Polar residues" evidence="4">
    <location>
        <begin position="1513"/>
        <end position="1525"/>
    </location>
</feature>
<dbReference type="InterPro" id="IPR007110">
    <property type="entry name" value="Ig-like_dom"/>
</dbReference>
<dbReference type="eggNOG" id="KOG0613">
    <property type="taxonomic scope" value="Eukaryota"/>
</dbReference>
<dbReference type="SMART" id="SM00408">
    <property type="entry name" value="IGc2"/>
    <property type="match status" value="2"/>
</dbReference>
<gene>
    <name evidence="9" type="primary">20211124</name>
    <name evidence="8" type="ORF">HELRODRAFT_189095</name>
</gene>
<evidence type="ECO:0000313" key="9">
    <source>
        <dbReference type="EnsemblMetazoa" id="HelroP189095"/>
    </source>
</evidence>
<dbReference type="Gene3D" id="1.10.510.10">
    <property type="entry name" value="Transferase(Phosphotransferase) domain 1"/>
    <property type="match status" value="1"/>
</dbReference>
<feature type="compositionally biased region" description="Low complexity" evidence="4">
    <location>
        <begin position="1372"/>
        <end position="1385"/>
    </location>
</feature>
<dbReference type="Gene3D" id="2.60.40.10">
    <property type="entry name" value="Immunoglobulins"/>
    <property type="match status" value="8"/>
</dbReference>
<dbReference type="GO" id="GO:0005524">
    <property type="term" value="F:ATP binding"/>
    <property type="evidence" value="ECO:0007669"/>
    <property type="project" value="InterPro"/>
</dbReference>
<dbReference type="Pfam" id="PF07679">
    <property type="entry name" value="I-set"/>
    <property type="match status" value="3"/>
</dbReference>
<dbReference type="PANTHER" id="PTHR13817:SF171">
    <property type="entry name" value="STRETCHIN-MLCK, ISOFORM U"/>
    <property type="match status" value="1"/>
</dbReference>
<feature type="domain" description="Protein kinase" evidence="5">
    <location>
        <begin position="924"/>
        <end position="1196"/>
    </location>
</feature>
<feature type="compositionally biased region" description="Low complexity" evidence="4">
    <location>
        <begin position="1396"/>
        <end position="1406"/>
    </location>
</feature>
<evidence type="ECO:0000259" key="7">
    <source>
        <dbReference type="PROSITE" id="PS50853"/>
    </source>
</evidence>
<feature type="compositionally biased region" description="Low complexity" evidence="4">
    <location>
        <begin position="1532"/>
        <end position="1547"/>
    </location>
</feature>
<organism evidence="9 10">
    <name type="scientific">Helobdella robusta</name>
    <name type="common">Californian leech</name>
    <dbReference type="NCBI Taxonomy" id="6412"/>
    <lineage>
        <taxon>Eukaryota</taxon>
        <taxon>Metazoa</taxon>
        <taxon>Spiralia</taxon>
        <taxon>Lophotrochozoa</taxon>
        <taxon>Annelida</taxon>
        <taxon>Clitellata</taxon>
        <taxon>Hirudinea</taxon>
        <taxon>Rhynchobdellida</taxon>
        <taxon>Glossiphoniidae</taxon>
        <taxon>Helobdella</taxon>
    </lineage>
</organism>
<dbReference type="InterPro" id="IPR036116">
    <property type="entry name" value="FN3_sf"/>
</dbReference>
<dbReference type="PROSITE" id="PS50835">
    <property type="entry name" value="IG_LIKE"/>
    <property type="match status" value="3"/>
</dbReference>
<dbReference type="GeneID" id="20211124"/>
<dbReference type="InterPro" id="IPR013783">
    <property type="entry name" value="Ig-like_fold"/>
</dbReference>
<dbReference type="OMA" id="KAPRISW"/>
<evidence type="ECO:0000259" key="6">
    <source>
        <dbReference type="PROSITE" id="PS50835"/>
    </source>
</evidence>
<proteinExistence type="inferred from homology"/>
<feature type="domain" description="Fibronectin type-III" evidence="7">
    <location>
        <begin position="809"/>
        <end position="908"/>
    </location>
</feature>
<dbReference type="EMBL" id="AMQM01001289">
    <property type="status" value="NOT_ANNOTATED_CDS"/>
    <property type="molecule type" value="Genomic_DNA"/>
</dbReference>
<dbReference type="SUPFAM" id="SSF49265">
    <property type="entry name" value="Fibronectin type III"/>
    <property type="match status" value="2"/>
</dbReference>
<reference evidence="10" key="1">
    <citation type="submission" date="2012-12" db="EMBL/GenBank/DDBJ databases">
        <authorList>
            <person name="Hellsten U."/>
            <person name="Grimwood J."/>
            <person name="Chapman J.A."/>
            <person name="Shapiro H."/>
            <person name="Aerts A."/>
            <person name="Otillar R.P."/>
            <person name="Terry A.Y."/>
            <person name="Boore J.L."/>
            <person name="Simakov O."/>
            <person name="Marletaz F."/>
            <person name="Cho S.-J."/>
            <person name="Edsinger-Gonzales E."/>
            <person name="Havlak P."/>
            <person name="Kuo D.-H."/>
            <person name="Larsson T."/>
            <person name="Lv J."/>
            <person name="Arendt D."/>
            <person name="Savage R."/>
            <person name="Osoegawa K."/>
            <person name="de Jong P."/>
            <person name="Lindberg D.R."/>
            <person name="Seaver E.C."/>
            <person name="Weisblat D.A."/>
            <person name="Putnam N.H."/>
            <person name="Grigoriev I.V."/>
            <person name="Rokhsar D.S."/>
        </authorList>
    </citation>
    <scope>NUCLEOTIDE SEQUENCE</scope>
</reference>
<dbReference type="InterPro" id="IPR003599">
    <property type="entry name" value="Ig_sub"/>
</dbReference>
<name>T1FQM7_HELRO</name>
<dbReference type="InterPro" id="IPR003961">
    <property type="entry name" value="FN3_dom"/>
</dbReference>
<keyword evidence="3" id="KW-0393">Immunoglobulin domain</keyword>
<dbReference type="CDD" id="cd00063">
    <property type="entry name" value="FN3"/>
    <property type="match status" value="3"/>
</dbReference>
<feature type="compositionally biased region" description="Acidic residues" evidence="4">
    <location>
        <begin position="257"/>
        <end position="278"/>
    </location>
</feature>
<dbReference type="CTD" id="20211124"/>
<feature type="compositionally biased region" description="Low complexity" evidence="4">
    <location>
        <begin position="525"/>
        <end position="551"/>
    </location>
</feature>
<dbReference type="EnsemblMetazoa" id="HelroT189095">
    <property type="protein sequence ID" value="HelroP189095"/>
    <property type="gene ID" value="HelroG189095"/>
</dbReference>
<evidence type="ECO:0000256" key="4">
    <source>
        <dbReference type="SAM" id="MobiDB-lite"/>
    </source>
</evidence>
<dbReference type="OrthoDB" id="10260894at2759"/>
<evidence type="ECO:0000256" key="3">
    <source>
        <dbReference type="ARBA" id="ARBA00023319"/>
    </source>
</evidence>
<evidence type="ECO:0000313" key="10">
    <source>
        <dbReference type="Proteomes" id="UP000015101"/>
    </source>
</evidence>
<evidence type="ECO:0000256" key="2">
    <source>
        <dbReference type="ARBA" id="ARBA00022737"/>
    </source>
</evidence>
<protein>
    <submittedName>
        <fullName evidence="8 9">Uncharacterized protein</fullName>
    </submittedName>
</protein>
<dbReference type="InterPro" id="IPR013098">
    <property type="entry name" value="Ig_I-set"/>
</dbReference>
<feature type="compositionally biased region" description="Acidic residues" evidence="4">
    <location>
        <begin position="84"/>
        <end position="96"/>
    </location>
</feature>
<feature type="region of interest" description="Disordered" evidence="4">
    <location>
        <begin position="1369"/>
        <end position="1416"/>
    </location>
</feature>
<sequence>MSGLITSIKVLHDGKCRLDWSHPIGYKQQGVVLEKRRGNSEEWTSVGQKVHYGKLYIDDGGNDDDDDDDDDEVVVEYRARLNDSGDDDNDDVVGDDSDQKLFSSKPPHSEGSEPRFLTPLSNTDIMIGGEAVMVAKVAGSPWPTAKWFLNNSPVIVAGRISKTENTQTGIFDLVIKDTKSSDAGLITCELSNFFGKVTSSAKLNVLVRPSFSQSTYELSLLVGQSTKQRIAFSGSAPHRFNLSIDDLEIVKRSGSEVNDDGDDDRNEDDDDDDDVPIEVLSNEDDDFVTLYIKRASMKMNGRQYSLQLSNSVASANCLINIIVKGPPGKCLGPLRVDDVNKNSCTLSWRPPQMDGFSKILHYVVEKNDVEKSYWTTACSNVKTKDIKKIPLQTTQASIDNLIEDKVYRFRVSAVNIYATPASPGQPIISNVSKTRATLTWTASPLVDQQQSLCSCTVENLIEGRVYKFRVVPSNEAGSGTPSKSSPAVKIEDQLEIPTFKVALQSSYEVLAERYKGSQNLLPTATSAATKTTTSSSSFSSSSSSSNSNSTNVPKYEITIDDGEADFESVHTLTIKNLSADDADEYMVRAQNLQGNKTSRTILVVNGWELGIEICSFGAPPRIHVPQAYEQPLIQDRGSLASIKFYYSATPLPSIQWLNKRTGEKLYAAERPTIDDVDDDVTDIDDAFYSNDPYCSNSLTSSSSTLFNRQSSYDYRSRRRSSSSRISLSRLSSVPVGSNGVTSGSANFNTETVPRSFSERVRFDSTSRFVMMRLENLQSKDAGEYDVVLTNKYGEDQATVKIKINDVPGVPRNLTFEEVTDGCLILKWDEPEEDGGSTITQYFVEILHQASGNSYVDNSKWLPYSLTRITKCKVENVLHNKIYQLRVGACNVFGRGQTSEPIRIVPGQSDDVIKVKKISQLGHIFEIEETLASSEQAKLDLITDKQTSRSYLCETIKLNDNTTSVNPDQIRINRKSVMEEAELMSKMSGSKKLQKLCAVYEDEDAISLVLEFLSGEDILSRLANENERTTEEDVARLIRQLCEGVQHLHENNAVHLNIKPENLIFTTSKSQDIKLTNFSKSALLDPTKHIPVLKVNECRDLDLNFMAPELLSDGGNVGFYSDMWAVGVITYVLLTGKFPFEAKTREEKVAKILSCKYSMDHKKLNVSESAKDFVANLIDKEPSMRMTSQEALDHPWLCRECKYSTKLMEKERYVQLLESIEEEVGKKDCRNKNTEKLSIGKLVDATSLLKNTKNIVLHKVDRKEVQPRFVWKPRNQSAIEGTVASFKCKIISPEKLTVTWFKDSNPIPTTTTTSSSSSTTKYVTTNTGSYYELKINKVTSSSDRGEYVVRAENVYGRVEEAALLSIEAGKMTSSPSSSSSSYSKKSPVLRSHSLEPSSSSSSSSSSSTATKSEVGREPEFTFALRDRSIQEGTAFKLSSCVEGQPSPKITWYKDGVEIDKSNIDYDISYAHGMCSLEVENCLRKIHGGKFTCRASNTMGATETSCTVHIYGDSENSSTPSSLTQMNKSRRRFSYSGSGSHSSISSFSRGEIPSYTSRGIGEISSYTSRVTPVTSSYLSTNSVVGSSGSKYIPTYARRLSRSSIERL</sequence>
<feature type="region of interest" description="Disordered" evidence="4">
    <location>
        <begin position="1513"/>
        <end position="1547"/>
    </location>
</feature>
<feature type="domain" description="Fibronectin type-III" evidence="7">
    <location>
        <begin position="330"/>
        <end position="437"/>
    </location>
</feature>
<dbReference type="STRING" id="6412.T1FQM7"/>
<feature type="region of interest" description="Disordered" evidence="4">
    <location>
        <begin position="81"/>
        <end position="117"/>
    </location>
</feature>
<dbReference type="EMBL" id="KB097495">
    <property type="protein sequence ID" value="ESN96062.1"/>
    <property type="molecule type" value="Genomic_DNA"/>
</dbReference>
<dbReference type="GO" id="GO:0004672">
    <property type="term" value="F:protein kinase activity"/>
    <property type="evidence" value="ECO:0007669"/>
    <property type="project" value="InterPro"/>
</dbReference>
<feature type="region of interest" description="Disordered" evidence="4">
    <location>
        <begin position="525"/>
        <end position="552"/>
    </location>
</feature>
<accession>T1FQM7</accession>
<dbReference type="FunFam" id="2.60.40.10:FF:000107">
    <property type="entry name" value="Myosin, light chain kinase a"/>
    <property type="match status" value="1"/>
</dbReference>
<dbReference type="HOGENOM" id="CLU_003713_0_0_1"/>
<feature type="region of interest" description="Disordered" evidence="4">
    <location>
        <begin position="253"/>
        <end position="278"/>
    </location>
</feature>
<evidence type="ECO:0000256" key="1">
    <source>
        <dbReference type="ARBA" id="ARBA00006692"/>
    </source>
</evidence>
<reference evidence="8 10" key="2">
    <citation type="journal article" date="2013" name="Nature">
        <title>Insights into bilaterian evolution from three spiralian genomes.</title>
        <authorList>
            <person name="Simakov O."/>
            <person name="Marletaz F."/>
            <person name="Cho S.J."/>
            <person name="Edsinger-Gonzales E."/>
            <person name="Havlak P."/>
            <person name="Hellsten U."/>
            <person name="Kuo D.H."/>
            <person name="Larsson T."/>
            <person name="Lv J."/>
            <person name="Arendt D."/>
            <person name="Savage R."/>
            <person name="Osoegawa K."/>
            <person name="de Jong P."/>
            <person name="Grimwood J."/>
            <person name="Chapman J.A."/>
            <person name="Shapiro H."/>
            <person name="Aerts A."/>
            <person name="Otillar R.P."/>
            <person name="Terry A.Y."/>
            <person name="Boore J.L."/>
            <person name="Grigoriev I.V."/>
            <person name="Lindberg D.R."/>
            <person name="Seaver E.C."/>
            <person name="Weisblat D.A."/>
            <person name="Putnam N.H."/>
            <person name="Rokhsar D.S."/>
        </authorList>
    </citation>
    <scope>NUCLEOTIDE SEQUENCE</scope>
</reference>
<dbReference type="Pfam" id="PF00069">
    <property type="entry name" value="Pkinase"/>
    <property type="match status" value="1"/>
</dbReference>
<dbReference type="RefSeq" id="XP_009025317.1">
    <property type="nucleotide sequence ID" value="XM_009027069.1"/>
</dbReference>
<dbReference type="KEGG" id="hro:HELRODRAFT_189095"/>
<dbReference type="InterPro" id="IPR000719">
    <property type="entry name" value="Prot_kinase_dom"/>
</dbReference>
<dbReference type="PANTHER" id="PTHR13817">
    <property type="entry name" value="TITIN"/>
    <property type="match status" value="1"/>
</dbReference>
<dbReference type="FunFam" id="2.60.40.10:FF:001343">
    <property type="entry name" value="titin isoform X1"/>
    <property type="match status" value="1"/>
</dbReference>
<dbReference type="SMART" id="SM00409">
    <property type="entry name" value="IG"/>
    <property type="match status" value="5"/>
</dbReference>
<dbReference type="InterPro" id="IPR003598">
    <property type="entry name" value="Ig_sub2"/>
</dbReference>
<feature type="domain" description="Ig-like" evidence="6">
    <location>
        <begin position="1266"/>
        <end position="1364"/>
    </location>
</feature>
<dbReference type="FunFam" id="2.60.40.10:FF:003904">
    <property type="match status" value="1"/>
</dbReference>
<feature type="domain" description="Ig-like" evidence="6">
    <location>
        <begin position="1417"/>
        <end position="1507"/>
    </location>
</feature>
<reference evidence="9" key="3">
    <citation type="submission" date="2015-06" db="UniProtKB">
        <authorList>
            <consortium name="EnsemblMetazoa"/>
        </authorList>
    </citation>
    <scope>IDENTIFICATION</scope>
</reference>
<dbReference type="PROSITE" id="PS50011">
    <property type="entry name" value="PROTEIN_KINASE_DOM"/>
    <property type="match status" value="1"/>
</dbReference>
<dbReference type="PROSITE" id="PS50853">
    <property type="entry name" value="FN3"/>
    <property type="match status" value="2"/>
</dbReference>
<dbReference type="InParanoid" id="T1FQM7"/>
<dbReference type="SUPFAM" id="SSF48726">
    <property type="entry name" value="Immunoglobulin"/>
    <property type="match status" value="5"/>
</dbReference>
<dbReference type="InterPro" id="IPR011009">
    <property type="entry name" value="Kinase-like_dom_sf"/>
</dbReference>
<comment type="similarity">
    <text evidence="1">Belongs to the protein kinase superfamily. CAMK Ser/Thr protein kinase family.</text>
</comment>
<dbReference type="SMART" id="SM00060">
    <property type="entry name" value="FN3"/>
    <property type="match status" value="3"/>
</dbReference>
<dbReference type="Pfam" id="PF00041">
    <property type="entry name" value="fn3"/>
    <property type="match status" value="2"/>
</dbReference>
<dbReference type="SMART" id="SM00220">
    <property type="entry name" value="S_TKc"/>
    <property type="match status" value="1"/>
</dbReference>
<keyword evidence="10" id="KW-1185">Reference proteome</keyword>
<dbReference type="Proteomes" id="UP000015101">
    <property type="component" value="Unassembled WGS sequence"/>
</dbReference>